<gene>
    <name evidence="3" type="ORF">G9U52_28645</name>
</gene>
<evidence type="ECO:0000256" key="1">
    <source>
        <dbReference type="SAM" id="MobiDB-lite"/>
    </source>
</evidence>
<dbReference type="RefSeq" id="WP_166154110.1">
    <property type="nucleotide sequence ID" value="NZ_JAAOIW010000014.1"/>
</dbReference>
<feature type="transmembrane region" description="Helical" evidence="2">
    <location>
        <begin position="148"/>
        <end position="167"/>
    </location>
</feature>
<evidence type="ECO:0000256" key="2">
    <source>
        <dbReference type="SAM" id="Phobius"/>
    </source>
</evidence>
<feature type="transmembrane region" description="Helical" evidence="2">
    <location>
        <begin position="173"/>
        <end position="191"/>
    </location>
</feature>
<evidence type="ECO:0000313" key="4">
    <source>
        <dbReference type="Proteomes" id="UP001165962"/>
    </source>
</evidence>
<sequence length="378" mass="42584">MRSKHPMTALLLSFIPGLGHLYLGRIIRGLLYGACFFGPLMLVFLVAILGEARHYELPLIALLIVAFLVGVVNLLDMIVAVVNSRQPGPRGSAAGEGPNPYAGTSPSQEPGSYIAWQPMQDKERFFTILLSLVPGLGHLQLGMVQRGLAFLATFFGSFTMIMFVASISSSDVLVFLGVLPIIWLYGMFDCIQQLNRKQRGDALIDQTFLEDFQDMREDGKKSKVMATFLSIVPGAGHMYLGLQKRGLQLMVAFFGCIYILDVLHLSLFLFLIPILWFYSFFDALQLISKPNHGHLPDIPIFDWLVNHQRWIGIVLLGLGLYYVTDTMLLRLLDIWFPMQRISTYFHRYFQTIVVSVVLIGGGLWLMAGSNRQKKQPYR</sequence>
<reference evidence="3" key="1">
    <citation type="submission" date="2020-03" db="EMBL/GenBank/DDBJ databases">
        <title>Draft sequencing of Paenibacilllus sp. S3N08.</title>
        <authorList>
            <person name="Kim D.-U."/>
        </authorList>
    </citation>
    <scope>NUCLEOTIDE SEQUENCE</scope>
    <source>
        <strain evidence="3">S3N08</strain>
    </source>
</reference>
<keyword evidence="2" id="KW-0472">Membrane</keyword>
<keyword evidence="4" id="KW-1185">Reference proteome</keyword>
<dbReference type="Proteomes" id="UP001165962">
    <property type="component" value="Unassembled WGS sequence"/>
</dbReference>
<comment type="caution">
    <text evidence="3">The sequence shown here is derived from an EMBL/GenBank/DDBJ whole genome shotgun (WGS) entry which is preliminary data.</text>
</comment>
<feature type="transmembrane region" description="Helical" evidence="2">
    <location>
        <begin position="348"/>
        <end position="368"/>
    </location>
</feature>
<organism evidence="3 4">
    <name type="scientific">Paenibacillus agricola</name>
    <dbReference type="NCBI Taxonomy" id="2716264"/>
    <lineage>
        <taxon>Bacteria</taxon>
        <taxon>Bacillati</taxon>
        <taxon>Bacillota</taxon>
        <taxon>Bacilli</taxon>
        <taxon>Bacillales</taxon>
        <taxon>Paenibacillaceae</taxon>
        <taxon>Paenibacillus</taxon>
    </lineage>
</organism>
<accession>A0ABX0JEG2</accession>
<dbReference type="EMBL" id="JAAOIW010000014">
    <property type="protein sequence ID" value="NHN33790.1"/>
    <property type="molecule type" value="Genomic_DNA"/>
</dbReference>
<protein>
    <recommendedName>
        <fullName evidence="5">TM2 domain-containing protein</fullName>
    </recommendedName>
</protein>
<proteinExistence type="predicted"/>
<name>A0ABX0JEG2_9BACL</name>
<keyword evidence="2" id="KW-1133">Transmembrane helix</keyword>
<feature type="transmembrane region" description="Helical" evidence="2">
    <location>
        <begin position="310"/>
        <end position="328"/>
    </location>
</feature>
<feature type="region of interest" description="Disordered" evidence="1">
    <location>
        <begin position="89"/>
        <end position="109"/>
    </location>
</feature>
<keyword evidence="2" id="KW-0812">Transmembrane</keyword>
<evidence type="ECO:0000313" key="3">
    <source>
        <dbReference type="EMBL" id="NHN33790.1"/>
    </source>
</evidence>
<feature type="transmembrane region" description="Helical" evidence="2">
    <location>
        <begin position="125"/>
        <end position="141"/>
    </location>
</feature>
<feature type="transmembrane region" description="Helical" evidence="2">
    <location>
        <begin position="248"/>
        <end position="281"/>
    </location>
</feature>
<evidence type="ECO:0008006" key="5">
    <source>
        <dbReference type="Google" id="ProtNLM"/>
    </source>
</evidence>
<feature type="transmembrane region" description="Helical" evidence="2">
    <location>
        <begin position="57"/>
        <end position="82"/>
    </location>
</feature>
<feature type="transmembrane region" description="Helical" evidence="2">
    <location>
        <begin position="224"/>
        <end position="242"/>
    </location>
</feature>
<feature type="transmembrane region" description="Helical" evidence="2">
    <location>
        <begin position="29"/>
        <end position="50"/>
    </location>
</feature>